<protein>
    <submittedName>
        <fullName evidence="3">Zinc ion binding</fullName>
    </submittedName>
</protein>
<proteinExistence type="predicted"/>
<reference evidence="4" key="1">
    <citation type="journal article" date="2019" name="Curr. Biol.">
        <title>Genome Sequence of Striga asiatica Provides Insight into the Evolution of Plant Parasitism.</title>
        <authorList>
            <person name="Yoshida S."/>
            <person name="Kim S."/>
            <person name="Wafula E.K."/>
            <person name="Tanskanen J."/>
            <person name="Kim Y.M."/>
            <person name="Honaas L."/>
            <person name="Yang Z."/>
            <person name="Spallek T."/>
            <person name="Conn C.E."/>
            <person name="Ichihashi Y."/>
            <person name="Cheong K."/>
            <person name="Cui S."/>
            <person name="Der J.P."/>
            <person name="Gundlach H."/>
            <person name="Jiao Y."/>
            <person name="Hori C."/>
            <person name="Ishida J.K."/>
            <person name="Kasahara H."/>
            <person name="Kiba T."/>
            <person name="Kim M.S."/>
            <person name="Koo N."/>
            <person name="Laohavisit A."/>
            <person name="Lee Y.H."/>
            <person name="Lumba S."/>
            <person name="McCourt P."/>
            <person name="Mortimer J.C."/>
            <person name="Mutuku J.M."/>
            <person name="Nomura T."/>
            <person name="Sasaki-Sekimoto Y."/>
            <person name="Seto Y."/>
            <person name="Wang Y."/>
            <person name="Wakatake T."/>
            <person name="Sakakibara H."/>
            <person name="Demura T."/>
            <person name="Yamaguchi S."/>
            <person name="Yoneyama K."/>
            <person name="Manabe R.I."/>
            <person name="Nelson D.C."/>
            <person name="Schulman A.H."/>
            <person name="Timko M.P."/>
            <person name="dePamphilis C.W."/>
            <person name="Choi D."/>
            <person name="Shirasu K."/>
        </authorList>
    </citation>
    <scope>NUCLEOTIDE SEQUENCE [LARGE SCALE GENOMIC DNA]</scope>
    <source>
        <strain evidence="4">cv. UVA1</strain>
    </source>
</reference>
<dbReference type="AlphaFoldDB" id="A0A5A7QST0"/>
<keyword evidence="4" id="KW-1185">Reference proteome</keyword>
<accession>A0A5A7QST0</accession>
<comment type="caution">
    <text evidence="3">The sequence shown here is derived from an EMBL/GenBank/DDBJ whole genome shotgun (WGS) entry which is preliminary data.</text>
</comment>
<feature type="compositionally biased region" description="Low complexity" evidence="1">
    <location>
        <begin position="201"/>
        <end position="220"/>
    </location>
</feature>
<feature type="domain" description="DUF4283" evidence="2">
    <location>
        <begin position="37"/>
        <end position="109"/>
    </location>
</feature>
<feature type="region of interest" description="Disordered" evidence="1">
    <location>
        <begin position="188"/>
        <end position="224"/>
    </location>
</feature>
<name>A0A5A7QST0_STRAF</name>
<evidence type="ECO:0000313" key="3">
    <source>
        <dbReference type="EMBL" id="GER48294.1"/>
    </source>
</evidence>
<evidence type="ECO:0000256" key="1">
    <source>
        <dbReference type="SAM" id="MobiDB-lite"/>
    </source>
</evidence>
<dbReference type="Pfam" id="PF14111">
    <property type="entry name" value="DUF4283"/>
    <property type="match status" value="1"/>
</dbReference>
<dbReference type="Proteomes" id="UP000325081">
    <property type="component" value="Unassembled WGS sequence"/>
</dbReference>
<dbReference type="InterPro" id="IPR040256">
    <property type="entry name" value="At4g02000-like"/>
</dbReference>
<dbReference type="OrthoDB" id="1695837at2759"/>
<dbReference type="InterPro" id="IPR025558">
    <property type="entry name" value="DUF4283"/>
</dbReference>
<evidence type="ECO:0000313" key="4">
    <source>
        <dbReference type="Proteomes" id="UP000325081"/>
    </source>
</evidence>
<organism evidence="3 4">
    <name type="scientific">Striga asiatica</name>
    <name type="common">Asiatic witchweed</name>
    <name type="synonym">Buchnera asiatica</name>
    <dbReference type="NCBI Taxonomy" id="4170"/>
    <lineage>
        <taxon>Eukaryota</taxon>
        <taxon>Viridiplantae</taxon>
        <taxon>Streptophyta</taxon>
        <taxon>Embryophyta</taxon>
        <taxon>Tracheophyta</taxon>
        <taxon>Spermatophyta</taxon>
        <taxon>Magnoliopsida</taxon>
        <taxon>eudicotyledons</taxon>
        <taxon>Gunneridae</taxon>
        <taxon>Pentapetalae</taxon>
        <taxon>asterids</taxon>
        <taxon>lamiids</taxon>
        <taxon>Lamiales</taxon>
        <taxon>Orobanchaceae</taxon>
        <taxon>Buchnereae</taxon>
        <taxon>Striga</taxon>
    </lineage>
</organism>
<dbReference type="PANTHER" id="PTHR31286">
    <property type="entry name" value="GLYCINE-RICH CELL WALL STRUCTURAL PROTEIN 1.8-LIKE"/>
    <property type="match status" value="1"/>
</dbReference>
<evidence type="ECO:0000259" key="2">
    <source>
        <dbReference type="Pfam" id="PF14111"/>
    </source>
</evidence>
<dbReference type="PANTHER" id="PTHR31286:SF167">
    <property type="entry name" value="OS09G0268800 PROTEIN"/>
    <property type="match status" value="1"/>
</dbReference>
<sequence length="282" mass="32131">MDPIDIARLVEEMKKAKVAEKDKVVIESEVINREVDRMSRCLLVKVFSSKPINREVFKQQMPMILNLSKGVDIESVGENLFIMEFRSLQDRRRTLTEGPWNLFQNLVLFKEIRGLQNPREVFFDSISIWVQLHNLPIALMNKRAIQSIASKTGDVIEIDEGHVLKECESPEGDRENLPFGPWLKAATHLTGKKNRNEGRASPRSSPTGSSSSNHSPGQSRDFFNKDFQSPAKELHSPIGIDSEKRYKSIRENSILSEEASGGRSVKNLTFLRTATKEMETYR</sequence>
<dbReference type="EMBL" id="BKCP01008226">
    <property type="protein sequence ID" value="GER48294.1"/>
    <property type="molecule type" value="Genomic_DNA"/>
</dbReference>
<gene>
    <name evidence="3" type="ORF">STAS_25455</name>
</gene>